<protein>
    <submittedName>
        <fullName evidence="3">FmdB family regulatory protein</fullName>
    </submittedName>
    <submittedName>
        <fullName evidence="4">Zinc ribbon domain-containing protein</fullName>
    </submittedName>
</protein>
<evidence type="ECO:0000259" key="2">
    <source>
        <dbReference type="SMART" id="SM00834"/>
    </source>
</evidence>
<gene>
    <name evidence="4" type="ORF">BJR09_07550</name>
    <name evidence="3" type="ORF">NCTC13830_00200</name>
</gene>
<accession>A0A380FUX6</accession>
<keyword evidence="6" id="KW-1185">Reference proteome</keyword>
<evidence type="ECO:0000313" key="6">
    <source>
        <dbReference type="Proteomes" id="UP000297598"/>
    </source>
</evidence>
<dbReference type="RefSeq" id="WP_103297826.1">
    <property type="nucleotide sequence ID" value="NZ_PPQT01000034.1"/>
</dbReference>
<feature type="region of interest" description="Disordered" evidence="1">
    <location>
        <begin position="61"/>
        <end position="88"/>
    </location>
</feature>
<feature type="domain" description="Putative regulatory protein FmdB zinc ribbon" evidence="2">
    <location>
        <begin position="1"/>
        <end position="41"/>
    </location>
</feature>
<proteinExistence type="predicted"/>
<dbReference type="EMBL" id="SRLS01000010">
    <property type="protein sequence ID" value="TGE17097.1"/>
    <property type="molecule type" value="Genomic_DNA"/>
</dbReference>
<dbReference type="Proteomes" id="UP000254047">
    <property type="component" value="Unassembled WGS sequence"/>
</dbReference>
<dbReference type="NCBIfam" id="TIGR02605">
    <property type="entry name" value="CxxC_CxxC_SSSS"/>
    <property type="match status" value="1"/>
</dbReference>
<dbReference type="Pfam" id="PF09723">
    <property type="entry name" value="Zn_ribbon_8"/>
    <property type="match status" value="1"/>
</dbReference>
<dbReference type="EMBL" id="UHDO01000001">
    <property type="protein sequence ID" value="SUM42679.1"/>
    <property type="molecule type" value="Genomic_DNA"/>
</dbReference>
<reference evidence="3 5" key="1">
    <citation type="submission" date="2018-06" db="EMBL/GenBank/DDBJ databases">
        <authorList>
            <consortium name="Pathogen Informatics"/>
            <person name="Doyle S."/>
        </authorList>
    </citation>
    <scope>NUCLEOTIDE SEQUENCE [LARGE SCALE GENOMIC DNA]</scope>
    <source>
        <strain evidence="3 5">NCTC13830</strain>
    </source>
</reference>
<reference evidence="4 6" key="2">
    <citation type="submission" date="2019-04" db="EMBL/GenBank/DDBJ databases">
        <title>Genomic characterization of Staphylococcus petrasii strains.</title>
        <authorList>
            <person name="Vrbovska V."/>
            <person name="Kovarovic V."/>
            <person name="Maslanova I."/>
            <person name="Indrakova A."/>
            <person name="Petras P."/>
            <person name="Sedo O."/>
            <person name="Svec P."/>
            <person name="Fisarova L."/>
            <person name="Sedlacek I."/>
            <person name="Doskar J."/>
            <person name="Pantucek R."/>
        </authorList>
    </citation>
    <scope>NUCLEOTIDE SEQUENCE [LARGE SCALE GENOMIC DNA]</scope>
    <source>
        <strain evidence="4 6">P5404</strain>
    </source>
</reference>
<evidence type="ECO:0000313" key="4">
    <source>
        <dbReference type="EMBL" id="TGE17097.1"/>
    </source>
</evidence>
<dbReference type="InterPro" id="IPR013429">
    <property type="entry name" value="Regulatory_FmdB_Zinc_ribbon"/>
</dbReference>
<dbReference type="OrthoDB" id="9813321at2"/>
<sequence>MPNYTYNCTNCGEFTLRQSMNAQHDIANCPTCNAESIRVFNSFQTYRMDGKLKKRIERGQEPRLVKRNQLPQMKPKTNRTARPWMAGH</sequence>
<dbReference type="AlphaFoldDB" id="A0A380FUX6"/>
<organism evidence="3 5">
    <name type="scientific">Staphylococcus petrasii</name>
    <dbReference type="NCBI Taxonomy" id="1276936"/>
    <lineage>
        <taxon>Bacteria</taxon>
        <taxon>Bacillati</taxon>
        <taxon>Bacillota</taxon>
        <taxon>Bacilli</taxon>
        <taxon>Bacillales</taxon>
        <taxon>Staphylococcaceae</taxon>
        <taxon>Staphylococcus</taxon>
    </lineage>
</organism>
<evidence type="ECO:0000256" key="1">
    <source>
        <dbReference type="SAM" id="MobiDB-lite"/>
    </source>
</evidence>
<dbReference type="Proteomes" id="UP000297598">
    <property type="component" value="Unassembled WGS sequence"/>
</dbReference>
<name>A0A380FUX6_9STAP</name>
<evidence type="ECO:0000313" key="3">
    <source>
        <dbReference type="EMBL" id="SUM42679.1"/>
    </source>
</evidence>
<evidence type="ECO:0000313" key="5">
    <source>
        <dbReference type="Proteomes" id="UP000254047"/>
    </source>
</evidence>
<dbReference type="SMART" id="SM00834">
    <property type="entry name" value="CxxC_CXXC_SSSS"/>
    <property type="match status" value="1"/>
</dbReference>